<feature type="compositionally biased region" description="Polar residues" evidence="1">
    <location>
        <begin position="60"/>
        <end position="69"/>
    </location>
</feature>
<feature type="compositionally biased region" description="Basic residues" evidence="1">
    <location>
        <begin position="139"/>
        <end position="152"/>
    </location>
</feature>
<dbReference type="AlphaFoldDB" id="K0JW54"/>
<dbReference type="EMBL" id="HE804045">
    <property type="protein sequence ID" value="CCH30261.1"/>
    <property type="molecule type" value="Genomic_DNA"/>
</dbReference>
<keyword evidence="3" id="KW-1185">Reference proteome</keyword>
<feature type="region of interest" description="Disordered" evidence="1">
    <location>
        <begin position="83"/>
        <end position="152"/>
    </location>
</feature>
<dbReference type="PATRIC" id="fig|1179773.3.peg.2944"/>
<gene>
    <name evidence="2" type="ordered locus">BN6_29510</name>
</gene>
<accession>K0JW54</accession>
<feature type="region of interest" description="Disordered" evidence="1">
    <location>
        <begin position="22"/>
        <end position="69"/>
    </location>
</feature>
<proteinExistence type="predicted"/>
<feature type="compositionally biased region" description="Low complexity" evidence="1">
    <location>
        <begin position="22"/>
        <end position="33"/>
    </location>
</feature>
<dbReference type="Gene3D" id="3.40.50.12370">
    <property type="match status" value="1"/>
</dbReference>
<organism evidence="2 3">
    <name type="scientific">Saccharothrix espanaensis (strain ATCC 51144 / DSM 44229 / JCM 9112 / NBRC 15066 / NRRL 15764)</name>
    <dbReference type="NCBI Taxonomy" id="1179773"/>
    <lineage>
        <taxon>Bacteria</taxon>
        <taxon>Bacillati</taxon>
        <taxon>Actinomycetota</taxon>
        <taxon>Actinomycetes</taxon>
        <taxon>Pseudonocardiales</taxon>
        <taxon>Pseudonocardiaceae</taxon>
        <taxon>Saccharothrix</taxon>
    </lineage>
</organism>
<dbReference type="SUPFAM" id="SSF52402">
    <property type="entry name" value="Adenine nucleotide alpha hydrolases-like"/>
    <property type="match status" value="1"/>
</dbReference>
<evidence type="ECO:0000313" key="3">
    <source>
        <dbReference type="Proteomes" id="UP000006281"/>
    </source>
</evidence>
<protein>
    <submittedName>
        <fullName evidence="2">Uncharacterized protein</fullName>
    </submittedName>
</protein>
<evidence type="ECO:0000313" key="2">
    <source>
        <dbReference type="EMBL" id="CCH30261.1"/>
    </source>
</evidence>
<dbReference type="eggNOG" id="COG0589">
    <property type="taxonomic scope" value="Bacteria"/>
</dbReference>
<reference evidence="2 3" key="1">
    <citation type="journal article" date="2012" name="BMC Genomics">
        <title>Complete genome sequence of Saccharothrix espanaensis DSM 44229T and comparison to the other completely sequenced Pseudonocardiaceae.</title>
        <authorList>
            <person name="Strobel T."/>
            <person name="Al-Dilaimi A."/>
            <person name="Blom J."/>
            <person name="Gessner A."/>
            <person name="Kalinowski J."/>
            <person name="Luzhetska M."/>
            <person name="Puhler A."/>
            <person name="Szczepanowski R."/>
            <person name="Bechthold A."/>
            <person name="Ruckert C."/>
        </authorList>
    </citation>
    <scope>NUCLEOTIDE SEQUENCE [LARGE SCALE GENOMIC DNA]</scope>
    <source>
        <strain evidence="3">ATCC 51144 / DSM 44229 / JCM 9112 / NBRC 15066 / NRRL 15764</strain>
    </source>
</reference>
<evidence type="ECO:0000256" key="1">
    <source>
        <dbReference type="SAM" id="MobiDB-lite"/>
    </source>
</evidence>
<dbReference type="HOGENOM" id="CLU_723376_0_0_11"/>
<sequence>MGRRRGPARDVTLPPYRTGARALSRALTSSRATSRVRTRRTVHARPSTNASARQLPATHQAHTTASDNATTTFVTAAITRPANANRITESSPHSVPATVPPIPSPAVSADGPHRLHPRAGPRDSPPERRRAGPGSPSRPRPHGRPCRDRRRGGMVGAMDNLVISPVAPVAVATGPSRPDDPARRWAAEHARLTGAPVEPHPPDRTGPLPDARLLVIAQDGSGPTSVHPHVLALADHATCDVVVVRGGTSPAHHRITALITGIGDDPVLGRAAVLADQRGAALRVLYACPPLPVRADAPEWPLAHADDVLRGVRHTSVLARMHPHEAITRYADTDILVVAGSGPTTRAALHHARCPVFIARHCPPDPRRGQVPLPRRPEGSGR</sequence>
<feature type="compositionally biased region" description="Basic residues" evidence="1">
    <location>
        <begin position="34"/>
        <end position="43"/>
    </location>
</feature>
<dbReference type="KEGG" id="sesp:BN6_29510"/>
<name>K0JW54_SACES</name>
<feature type="compositionally biased region" description="Basic and acidic residues" evidence="1">
    <location>
        <begin position="120"/>
        <end position="130"/>
    </location>
</feature>
<dbReference type="Proteomes" id="UP000006281">
    <property type="component" value="Chromosome"/>
</dbReference>